<dbReference type="InterPro" id="IPR036457">
    <property type="entry name" value="PPM-type-like_dom_sf"/>
</dbReference>
<evidence type="ECO:0000313" key="4">
    <source>
        <dbReference type="Proteomes" id="UP000680866"/>
    </source>
</evidence>
<dbReference type="EMBL" id="AP023359">
    <property type="protein sequence ID" value="BCJ67674.1"/>
    <property type="molecule type" value="Genomic_DNA"/>
</dbReference>
<dbReference type="SMART" id="SM00331">
    <property type="entry name" value="PP2C_SIG"/>
    <property type="match status" value="1"/>
</dbReference>
<sequence length="404" mass="43445">MPESHGSVAALLRAAAPDELVEVADGFVRTRLGGSRTDVLVADYRIAGLWPVLGERHPAGGPLAEATAAVRCFSSQRSVVEPAAAGGVRLYLPVTAWGERIGVLVTDFAAAPDRQLLDEVGQVADELAVALRAADRDTDRYRRARRRERLTMAAEMQWDLLPGRSQAHPAYQLAGQLEPAYTVGGDHFDWALTGDRLTVTVLNGDGAGLAASLLTAVTVNAMRNARRSGGSLVEQAELASDTVFAEHRGTRHVATLLLEVDLPTGRVRLVDAGSPRALLMRGQQVELLQLDQQLPLGMFADTRYEAQEIQLEPDDRLVVVSDGVYTATPDGRPAYGESALARGIRRTRLQPATEAVGTVMRELHAYHEHADLEDDAVIVCLDWQGMKVDTAGTGVGGIEPDRTG</sequence>
<evidence type="ECO:0000259" key="2">
    <source>
        <dbReference type="SMART" id="SM00331"/>
    </source>
</evidence>
<accession>A0A810N562</accession>
<evidence type="ECO:0000313" key="3">
    <source>
        <dbReference type="EMBL" id="BCJ67674.1"/>
    </source>
</evidence>
<dbReference type="PANTHER" id="PTHR43156">
    <property type="entry name" value="STAGE II SPORULATION PROTEIN E-RELATED"/>
    <property type="match status" value="1"/>
</dbReference>
<dbReference type="RefSeq" id="WP_212816979.1">
    <property type="nucleotide sequence ID" value="NZ_AP023359.1"/>
</dbReference>
<proteinExistence type="predicted"/>
<dbReference type="Gene3D" id="3.60.40.10">
    <property type="entry name" value="PPM-type phosphatase domain"/>
    <property type="match status" value="1"/>
</dbReference>
<name>A0A810N562_9ACTN</name>
<dbReference type="Pfam" id="PF07228">
    <property type="entry name" value="SpoIIE"/>
    <property type="match status" value="1"/>
</dbReference>
<evidence type="ECO:0000256" key="1">
    <source>
        <dbReference type="ARBA" id="ARBA00022801"/>
    </source>
</evidence>
<dbReference type="PANTHER" id="PTHR43156:SF2">
    <property type="entry name" value="STAGE II SPORULATION PROTEIN E"/>
    <property type="match status" value="1"/>
</dbReference>
<dbReference type="InterPro" id="IPR052016">
    <property type="entry name" value="Bact_Sigma-Reg"/>
</dbReference>
<dbReference type="KEGG" id="pry:Prubr_46950"/>
<reference evidence="3" key="1">
    <citation type="submission" date="2020-08" db="EMBL/GenBank/DDBJ databases">
        <title>Whole genome shotgun sequence of Polymorphospora rubra NBRC 101157.</title>
        <authorList>
            <person name="Komaki H."/>
            <person name="Tamura T."/>
        </authorList>
    </citation>
    <scope>NUCLEOTIDE SEQUENCE</scope>
    <source>
        <strain evidence="3">NBRC 101157</strain>
    </source>
</reference>
<keyword evidence="1" id="KW-0378">Hydrolase</keyword>
<dbReference type="InterPro" id="IPR001932">
    <property type="entry name" value="PPM-type_phosphatase-like_dom"/>
</dbReference>
<keyword evidence="4" id="KW-1185">Reference proteome</keyword>
<gene>
    <name evidence="3" type="ORF">Prubr_46950</name>
</gene>
<dbReference type="SUPFAM" id="SSF81606">
    <property type="entry name" value="PP2C-like"/>
    <property type="match status" value="1"/>
</dbReference>
<organism evidence="3 4">
    <name type="scientific">Polymorphospora rubra</name>
    <dbReference type="NCBI Taxonomy" id="338584"/>
    <lineage>
        <taxon>Bacteria</taxon>
        <taxon>Bacillati</taxon>
        <taxon>Actinomycetota</taxon>
        <taxon>Actinomycetes</taxon>
        <taxon>Micromonosporales</taxon>
        <taxon>Micromonosporaceae</taxon>
        <taxon>Polymorphospora</taxon>
    </lineage>
</organism>
<protein>
    <submittedName>
        <fullName evidence="3">Phosphatase</fullName>
    </submittedName>
</protein>
<dbReference type="AlphaFoldDB" id="A0A810N562"/>
<dbReference type="GO" id="GO:0016791">
    <property type="term" value="F:phosphatase activity"/>
    <property type="evidence" value="ECO:0007669"/>
    <property type="project" value="TreeGrafter"/>
</dbReference>
<feature type="domain" description="PPM-type phosphatase" evidence="2">
    <location>
        <begin position="168"/>
        <end position="383"/>
    </location>
</feature>
<dbReference type="Proteomes" id="UP000680866">
    <property type="component" value="Chromosome"/>
</dbReference>